<keyword evidence="7" id="KW-1185">Reference proteome</keyword>
<dbReference type="RefSeq" id="WP_086886712.1">
    <property type="nucleotide sequence ID" value="NZ_CP019893.1"/>
</dbReference>
<dbReference type="SUPFAM" id="SSF53613">
    <property type="entry name" value="Ribokinase-like"/>
    <property type="match status" value="1"/>
</dbReference>
<proteinExistence type="inferred from homology"/>
<dbReference type="GO" id="GO:0016301">
    <property type="term" value="F:kinase activity"/>
    <property type="evidence" value="ECO:0007669"/>
    <property type="project" value="UniProtKB-KW"/>
</dbReference>
<comment type="similarity">
    <text evidence="1 4">Belongs to the carbohydrate kinase PfkB family.</text>
</comment>
<feature type="domain" description="Carbohydrate kinase PfkB" evidence="5">
    <location>
        <begin position="4"/>
        <end position="278"/>
    </location>
</feature>
<dbReference type="PANTHER" id="PTHR10584">
    <property type="entry name" value="SUGAR KINASE"/>
    <property type="match status" value="1"/>
</dbReference>
<dbReference type="PROSITE" id="PS00584">
    <property type="entry name" value="PFKB_KINASES_2"/>
    <property type="match status" value="1"/>
</dbReference>
<dbReference type="Pfam" id="PF00294">
    <property type="entry name" value="PfkB"/>
    <property type="match status" value="1"/>
</dbReference>
<dbReference type="AlphaFoldDB" id="A0A2Z2HN86"/>
<organism evidence="6 7">
    <name type="scientific">Natrarchaeobaculum aegyptiacum</name>
    <dbReference type="NCBI Taxonomy" id="745377"/>
    <lineage>
        <taxon>Archaea</taxon>
        <taxon>Methanobacteriati</taxon>
        <taxon>Methanobacteriota</taxon>
        <taxon>Stenosarchaea group</taxon>
        <taxon>Halobacteria</taxon>
        <taxon>Halobacteriales</taxon>
        <taxon>Natrialbaceae</taxon>
        <taxon>Natrarchaeobaculum</taxon>
    </lineage>
</organism>
<gene>
    <name evidence="6" type="ORF">B1756_00180</name>
</gene>
<dbReference type="InterPro" id="IPR029056">
    <property type="entry name" value="Ribokinase-like"/>
</dbReference>
<dbReference type="Gene3D" id="3.40.1190.20">
    <property type="match status" value="1"/>
</dbReference>
<dbReference type="Proteomes" id="UP000250088">
    <property type="component" value="Chromosome"/>
</dbReference>
<dbReference type="GO" id="GO:0006796">
    <property type="term" value="P:phosphate-containing compound metabolic process"/>
    <property type="evidence" value="ECO:0007669"/>
    <property type="project" value="UniProtKB-ARBA"/>
</dbReference>
<dbReference type="InterPro" id="IPR002173">
    <property type="entry name" value="Carboh/pur_kinase_PfkB_CS"/>
</dbReference>
<evidence type="ECO:0000256" key="3">
    <source>
        <dbReference type="ARBA" id="ARBA00022777"/>
    </source>
</evidence>
<dbReference type="PANTHER" id="PTHR10584:SF166">
    <property type="entry name" value="RIBOKINASE"/>
    <property type="match status" value="1"/>
</dbReference>
<evidence type="ECO:0000259" key="5">
    <source>
        <dbReference type="Pfam" id="PF00294"/>
    </source>
</evidence>
<dbReference type="InterPro" id="IPR011611">
    <property type="entry name" value="PfkB_dom"/>
</dbReference>
<dbReference type="EMBL" id="CP019893">
    <property type="protein sequence ID" value="ARS88331.1"/>
    <property type="molecule type" value="Genomic_DNA"/>
</dbReference>
<protein>
    <submittedName>
        <fullName evidence="6">Sugar kinase</fullName>
    </submittedName>
</protein>
<dbReference type="OrthoDB" id="26949at2157"/>
<accession>A0A2Z2HN86</accession>
<sequence length="293" mass="30683">MVTVLTAGHVNWDVTLRVDRLPAPDGESRIRSRHQSGGGSAANVAAALAALEVDTALVGSVGDDDHGLLARRELERTGVDLEGVRTVEGGETAVKYLLVDDGGEVAILGGNGDNEAIRPSQVDPDRVQSADHVHLTSQRPETAARIATLAREAGVTVSFDPGRRVADRQYDEVLAASDVIFANGNEVTALFDGEYVDSPYADRVVVEKRGSDGAVVHSPSGTCEHAGFDVDPVDTAGAGDAFAAGFIAVRIDGGGFERALEYANACGALAARRTGTQHVPSVDRVGAFLESRW</sequence>
<dbReference type="PRINTS" id="PR00990">
    <property type="entry name" value="RIBOKINASE"/>
</dbReference>
<evidence type="ECO:0000313" key="6">
    <source>
        <dbReference type="EMBL" id="ARS88331.1"/>
    </source>
</evidence>
<keyword evidence="2 4" id="KW-0808">Transferase</keyword>
<evidence type="ECO:0000256" key="1">
    <source>
        <dbReference type="ARBA" id="ARBA00010688"/>
    </source>
</evidence>
<evidence type="ECO:0000256" key="2">
    <source>
        <dbReference type="ARBA" id="ARBA00022679"/>
    </source>
</evidence>
<reference evidence="7" key="1">
    <citation type="submission" date="2017-02" db="EMBL/GenBank/DDBJ databases">
        <title>Natronthermophilus aegyptiacus gen. nov.,sp. nov., an aerobic, extremely halophilic alkalithermophilic archaeon isolated from the athalassohaline Wadi An Natrun, Egypt.</title>
        <authorList>
            <person name="Zhao B."/>
        </authorList>
    </citation>
    <scope>NUCLEOTIDE SEQUENCE [LARGE SCALE GENOMIC DNA]</scope>
    <source>
        <strain evidence="7">JW/NM-HA 15</strain>
    </source>
</reference>
<dbReference type="GeneID" id="32892449"/>
<evidence type="ECO:0000313" key="7">
    <source>
        <dbReference type="Proteomes" id="UP000250088"/>
    </source>
</evidence>
<dbReference type="InterPro" id="IPR002139">
    <property type="entry name" value="Ribo/fructo_kinase"/>
</dbReference>
<name>A0A2Z2HN86_9EURY</name>
<evidence type="ECO:0000256" key="4">
    <source>
        <dbReference type="RuleBase" id="RU003704"/>
    </source>
</evidence>
<dbReference type="KEGG" id="naj:B1756_00180"/>
<keyword evidence="3 4" id="KW-0418">Kinase</keyword>